<keyword evidence="3 4" id="KW-0539">Nucleus</keyword>
<dbReference type="PROSITE" id="PS50039">
    <property type="entry name" value="FORK_HEAD_3"/>
    <property type="match status" value="1"/>
</dbReference>
<feature type="compositionally biased region" description="Low complexity" evidence="5">
    <location>
        <begin position="471"/>
        <end position="482"/>
    </location>
</feature>
<dbReference type="InterPro" id="IPR036388">
    <property type="entry name" value="WH-like_DNA-bd_sf"/>
</dbReference>
<feature type="domain" description="Fork-head" evidence="6">
    <location>
        <begin position="198"/>
        <end position="292"/>
    </location>
</feature>
<evidence type="ECO:0000256" key="2">
    <source>
        <dbReference type="ARBA" id="ARBA00023125"/>
    </source>
</evidence>
<evidence type="ECO:0000313" key="7">
    <source>
        <dbReference type="EMBL" id="RDW24427.1"/>
    </source>
</evidence>
<feature type="compositionally biased region" description="Polar residues" evidence="5">
    <location>
        <begin position="305"/>
        <end position="314"/>
    </location>
</feature>
<feature type="compositionally biased region" description="Low complexity" evidence="5">
    <location>
        <begin position="37"/>
        <end position="47"/>
    </location>
</feature>
<proteinExistence type="predicted"/>
<feature type="compositionally biased region" description="Polar residues" evidence="5">
    <location>
        <begin position="92"/>
        <end position="127"/>
    </location>
</feature>
<evidence type="ECO:0000313" key="8">
    <source>
        <dbReference type="Proteomes" id="UP000256601"/>
    </source>
</evidence>
<name>A0A371C283_YARLL</name>
<evidence type="ECO:0000256" key="1">
    <source>
        <dbReference type="ARBA" id="ARBA00004123"/>
    </source>
</evidence>
<dbReference type="CDD" id="cd00059">
    <property type="entry name" value="FH_FOX"/>
    <property type="match status" value="1"/>
</dbReference>
<dbReference type="EMBL" id="KZ859035">
    <property type="protein sequence ID" value="RDW24427.1"/>
    <property type="molecule type" value="Genomic_DNA"/>
</dbReference>
<evidence type="ECO:0000259" key="6">
    <source>
        <dbReference type="PROSITE" id="PS50039"/>
    </source>
</evidence>
<organism evidence="7 8">
    <name type="scientific">Yarrowia lipolytica</name>
    <name type="common">Candida lipolytica</name>
    <dbReference type="NCBI Taxonomy" id="4952"/>
    <lineage>
        <taxon>Eukaryota</taxon>
        <taxon>Fungi</taxon>
        <taxon>Dikarya</taxon>
        <taxon>Ascomycota</taxon>
        <taxon>Saccharomycotina</taxon>
        <taxon>Dipodascomycetes</taxon>
        <taxon>Dipodascales</taxon>
        <taxon>Dipodascales incertae sedis</taxon>
        <taxon>Yarrowia</taxon>
    </lineage>
</organism>
<dbReference type="PRINTS" id="PR00053">
    <property type="entry name" value="FORKHEAD"/>
</dbReference>
<dbReference type="Proteomes" id="UP000256601">
    <property type="component" value="Unassembled WGS sequence"/>
</dbReference>
<dbReference type="InterPro" id="IPR030456">
    <property type="entry name" value="TF_fork_head_CS_2"/>
</dbReference>
<dbReference type="SUPFAM" id="SSF46785">
    <property type="entry name" value="Winged helix' DNA-binding domain"/>
    <property type="match status" value="1"/>
</dbReference>
<dbReference type="GO" id="GO:0000978">
    <property type="term" value="F:RNA polymerase II cis-regulatory region sequence-specific DNA binding"/>
    <property type="evidence" value="ECO:0007669"/>
    <property type="project" value="TreeGrafter"/>
</dbReference>
<comment type="subcellular location">
    <subcellularLocation>
        <location evidence="1 4">Nucleus</location>
    </subcellularLocation>
</comment>
<evidence type="ECO:0000256" key="5">
    <source>
        <dbReference type="SAM" id="MobiDB-lite"/>
    </source>
</evidence>
<dbReference type="FunFam" id="1.10.10.10:FF:000260">
    <property type="entry name" value="Forkhead transcription factor (Sep1)"/>
    <property type="match status" value="1"/>
</dbReference>
<accession>A0A371C283</accession>
<dbReference type="Gene3D" id="1.10.10.10">
    <property type="entry name" value="Winged helix-like DNA-binding domain superfamily/Winged helix DNA-binding domain"/>
    <property type="match status" value="1"/>
</dbReference>
<dbReference type="AlphaFoldDB" id="A0A371C283"/>
<dbReference type="Pfam" id="PF00250">
    <property type="entry name" value="Forkhead"/>
    <property type="match status" value="1"/>
</dbReference>
<dbReference type="InterPro" id="IPR001766">
    <property type="entry name" value="Fork_head_dom"/>
</dbReference>
<dbReference type="InterPro" id="IPR018122">
    <property type="entry name" value="TF_fork_head_CS_1"/>
</dbReference>
<dbReference type="GO" id="GO:0001228">
    <property type="term" value="F:DNA-binding transcription activator activity, RNA polymerase II-specific"/>
    <property type="evidence" value="ECO:0007669"/>
    <property type="project" value="UniProtKB-ARBA"/>
</dbReference>
<reference evidence="7 8" key="1">
    <citation type="submission" date="2018-07" db="EMBL/GenBank/DDBJ databases">
        <title>Draft Genome Assemblies for Five Robust Yarrowia lipolytica Strains Exhibiting High Lipid Production and Pentose Sugar Utilization and Sugar Alcohol Secretion from Undetoxified Lignocellulosic Biomass Hydrolysates.</title>
        <authorList>
            <consortium name="DOE Joint Genome Institute"/>
            <person name="Walker C."/>
            <person name="Ryu S."/>
            <person name="Na H."/>
            <person name="Zane M."/>
            <person name="LaButti K."/>
            <person name="Lipzen A."/>
            <person name="Haridas S."/>
            <person name="Barry K."/>
            <person name="Grigoriev I.V."/>
            <person name="Quarterman J."/>
            <person name="Slininger P."/>
            <person name="Dien B."/>
            <person name="Trinh C.T."/>
        </authorList>
    </citation>
    <scope>NUCLEOTIDE SEQUENCE [LARGE SCALE GENOMIC DNA]</scope>
    <source>
        <strain evidence="7 8">YB392</strain>
    </source>
</reference>
<dbReference type="GO" id="GO:0005634">
    <property type="term" value="C:nucleus"/>
    <property type="evidence" value="ECO:0007669"/>
    <property type="project" value="UniProtKB-SubCell"/>
</dbReference>
<protein>
    <submittedName>
        <fullName evidence="7">Fork head domain-domain-containing protein</fullName>
    </submittedName>
</protein>
<feature type="DNA-binding region" description="Fork-head" evidence="4">
    <location>
        <begin position="198"/>
        <end position="292"/>
    </location>
</feature>
<dbReference type="SMART" id="SM00339">
    <property type="entry name" value="FH"/>
    <property type="match status" value="1"/>
</dbReference>
<dbReference type="InterPro" id="IPR050211">
    <property type="entry name" value="FOX_domain-containing"/>
</dbReference>
<feature type="region of interest" description="Disordered" evidence="5">
    <location>
        <begin position="724"/>
        <end position="755"/>
    </location>
</feature>
<feature type="compositionally biased region" description="Low complexity" evidence="5">
    <location>
        <begin position="524"/>
        <end position="538"/>
    </location>
</feature>
<dbReference type="PANTHER" id="PTHR11829:SF343">
    <property type="entry name" value="FORK-HEAD DOMAIN-CONTAINING PROTEIN"/>
    <property type="match status" value="1"/>
</dbReference>
<feature type="region of interest" description="Disordered" evidence="5">
    <location>
        <begin position="355"/>
        <end position="425"/>
    </location>
</feature>
<dbReference type="PROSITE" id="PS00657">
    <property type="entry name" value="FORK_HEAD_1"/>
    <property type="match status" value="1"/>
</dbReference>
<feature type="compositionally biased region" description="Low complexity" evidence="5">
    <location>
        <begin position="359"/>
        <end position="407"/>
    </location>
</feature>
<feature type="compositionally biased region" description="Low complexity" evidence="5">
    <location>
        <begin position="58"/>
        <end position="78"/>
    </location>
</feature>
<feature type="region of interest" description="Disordered" evidence="5">
    <location>
        <begin position="449"/>
        <end position="538"/>
    </location>
</feature>
<evidence type="ECO:0000256" key="4">
    <source>
        <dbReference type="PROSITE-ProRule" id="PRU00089"/>
    </source>
</evidence>
<evidence type="ECO:0000256" key="3">
    <source>
        <dbReference type="ARBA" id="ARBA00023242"/>
    </source>
</evidence>
<sequence>MDEGITPIKYNTSALPTLNSNLLKSLSSVHLPPPPSTRAMSSRTSSSKMYCYTPESSQGKQQRYNQNGQQQQQQQQQQTPADYSPHLGDVNLSMSNVMYTPPSSQQRFVNTNQKQQHNNSQQPYFTPTVPQSMRYKVDKENVPLYSPDLKASTKPPQPFFCVDNKDANSNSASPVDAPAKLRIPEPNEFPEIVDEGTKPPFSYAQLIGMAILRSPNRKLTLSQIYEWINTTFKWYSQQKSGWQNSIRHNLSLNKAFKKQERPKSDPGKGNYWMIEPGMEQQFLKERINKKPAPQQESRYSREAMSRSNSDSMGQGSFGESHGPPPSQFMGVMSPFKATPMQNGAVQGQIPMQMPTSISHHTQQQQQQPQQVQHTQQQPQQQQQHHQQHQNQHQHQQGQQQHQVPHHGLGQSAPLHGGMTHSDFSQAFPHSHSALAHGLELHAAMHNPNLQSPLRLKKPDDSTDDEDEDNASSQGVSSSNTSSLGEPTTDAILLQTPQRGSVLDQLRTPEKSTPGKRRGTSTLNSGDSDSHIGSDGASDLRPTALARSVSEQSYPFATPVRKSLGLDSLKHFSSTSLSLDSPTRGKHSLDDLDMYPMTHSAKRRMLNSGRAAHMLGGGVSLGTLKLDAQSQSMMPPTSWSSGTSFGYSSMTEFSFGRYGNSPVRGGGTGGSNALSAVGSAALSTAAALSPVRNGGLTLAPLTPATTLAPPVSNLPSFTSPRFRSPLHKSVLSGSPRGSLMGPPVTSRELDDLAHSPSSRRVQALLDEDDHISRACFGSPGKRAARSQQFLDHSVLFEHSGDHVDVFGVDVCQVVRRAVENGGADGGKSASPGSGNWDSIDFRRMIIEEGIRLDSPIKTQDGGDLGIVFLRQLSL</sequence>
<dbReference type="VEuPathDB" id="FungiDB:YALI1_C02053g"/>
<dbReference type="PANTHER" id="PTHR11829">
    <property type="entry name" value="FORKHEAD BOX PROTEIN"/>
    <property type="match status" value="1"/>
</dbReference>
<feature type="region of interest" description="Disordered" evidence="5">
    <location>
        <begin position="290"/>
        <end position="341"/>
    </location>
</feature>
<dbReference type="PROSITE" id="PS00658">
    <property type="entry name" value="FORK_HEAD_2"/>
    <property type="match status" value="1"/>
</dbReference>
<dbReference type="InterPro" id="IPR036390">
    <property type="entry name" value="WH_DNA-bd_sf"/>
</dbReference>
<gene>
    <name evidence="7" type="ORF">B0I71DRAFT_142029</name>
</gene>
<keyword evidence="2 4" id="KW-0238">DNA-binding</keyword>
<feature type="region of interest" description="Disordered" evidence="5">
    <location>
        <begin position="28"/>
        <end position="127"/>
    </location>
</feature>
<dbReference type="VEuPathDB" id="FungiDB:YALI0_C01463g"/>